<keyword evidence="5 6" id="KW-0472">Membrane</keyword>
<protein>
    <submittedName>
        <fullName evidence="8">Effector of murein hydrolase LrgA</fullName>
    </submittedName>
    <submittedName>
        <fullName evidence="7">Murein hydrolase regulator LrgA</fullName>
    </submittedName>
</protein>
<keyword evidence="4 6" id="KW-1133">Transmembrane helix</keyword>
<reference evidence="8 10" key="2">
    <citation type="submission" date="2018-06" db="EMBL/GenBank/DDBJ databases">
        <authorList>
            <consortium name="Pathogen Informatics"/>
            <person name="Doyle S."/>
        </authorList>
    </citation>
    <scope>NUCLEOTIDE SEQUENCE [LARGE SCALE GENOMIC DNA]</scope>
    <source>
        <strain evidence="8 10">NCTC10293</strain>
    </source>
</reference>
<proteinExistence type="predicted"/>
<dbReference type="EMBL" id="UGQE01000001">
    <property type="protein sequence ID" value="STZ09977.1"/>
    <property type="molecule type" value="Genomic_DNA"/>
</dbReference>
<evidence type="ECO:0000256" key="5">
    <source>
        <dbReference type="ARBA" id="ARBA00023136"/>
    </source>
</evidence>
<dbReference type="Proteomes" id="UP000255279">
    <property type="component" value="Unassembled WGS sequence"/>
</dbReference>
<evidence type="ECO:0000313" key="9">
    <source>
        <dbReference type="Proteomes" id="UP000190435"/>
    </source>
</evidence>
<feature type="transmembrane region" description="Helical" evidence="6">
    <location>
        <begin position="30"/>
        <end position="49"/>
    </location>
</feature>
<evidence type="ECO:0000313" key="8">
    <source>
        <dbReference type="EMBL" id="STZ09977.1"/>
    </source>
</evidence>
<evidence type="ECO:0000256" key="4">
    <source>
        <dbReference type="ARBA" id="ARBA00022989"/>
    </source>
</evidence>
<evidence type="ECO:0000256" key="2">
    <source>
        <dbReference type="ARBA" id="ARBA00022475"/>
    </source>
</evidence>
<dbReference type="PANTHER" id="PTHR33931:SF5">
    <property type="entry name" value="UPF0299 MEMBRANE PROTEIN YOHJ"/>
    <property type="match status" value="1"/>
</dbReference>
<dbReference type="PANTHER" id="PTHR33931">
    <property type="entry name" value="HOLIN-LIKE PROTEIN CIDA-RELATED"/>
    <property type="match status" value="1"/>
</dbReference>
<keyword evidence="3 6" id="KW-0812">Transmembrane</keyword>
<dbReference type="EMBL" id="MUXU01000056">
    <property type="protein sequence ID" value="OOR88080.1"/>
    <property type="molecule type" value="Genomic_DNA"/>
</dbReference>
<evidence type="ECO:0000256" key="3">
    <source>
        <dbReference type="ARBA" id="ARBA00022692"/>
    </source>
</evidence>
<evidence type="ECO:0000313" key="7">
    <source>
        <dbReference type="EMBL" id="OOR88080.1"/>
    </source>
</evidence>
<keyword evidence="2" id="KW-1003">Cell membrane</keyword>
<reference evidence="7 9" key="1">
    <citation type="submission" date="2017-02" db="EMBL/GenBank/DDBJ databases">
        <title>Draft genome sequence of Moraxella caviae CCUG 355 type strain.</title>
        <authorList>
            <person name="Engstrom-Jakobsson H."/>
            <person name="Salva-Serra F."/>
            <person name="Thorell K."/>
            <person name="Gonzales-Siles L."/>
            <person name="Karlsson R."/>
            <person name="Boulund F."/>
            <person name="Engstrand L."/>
            <person name="Moore E."/>
        </authorList>
    </citation>
    <scope>NUCLEOTIDE SEQUENCE [LARGE SCALE GENOMIC DNA]</scope>
    <source>
        <strain evidence="7 9">CCUG 355</strain>
    </source>
</reference>
<organism evidence="7 9">
    <name type="scientific">Moraxella caviae</name>
    <dbReference type="NCBI Taxonomy" id="34060"/>
    <lineage>
        <taxon>Bacteria</taxon>
        <taxon>Pseudomonadati</taxon>
        <taxon>Pseudomonadota</taxon>
        <taxon>Gammaproteobacteria</taxon>
        <taxon>Moraxellales</taxon>
        <taxon>Moraxellaceae</taxon>
        <taxon>Moraxella</taxon>
    </lineage>
</organism>
<dbReference type="GO" id="GO:0005886">
    <property type="term" value="C:plasma membrane"/>
    <property type="evidence" value="ECO:0007669"/>
    <property type="project" value="UniProtKB-SubCell"/>
</dbReference>
<accession>A0A1S9ZXA2</accession>
<dbReference type="AlphaFoldDB" id="A0A1S9ZXA2"/>
<name>A0A1S9ZXA2_9GAMM</name>
<evidence type="ECO:0000256" key="6">
    <source>
        <dbReference type="SAM" id="Phobius"/>
    </source>
</evidence>
<dbReference type="STRING" id="34060.B0181_09005"/>
<comment type="subcellular location">
    <subcellularLocation>
        <location evidence="1">Cell membrane</location>
        <topology evidence="1">Multi-pass membrane protein</topology>
    </subcellularLocation>
</comment>
<sequence>MILKAFLVVFACLFLGEIFIWLTDLPLPPSVIGLLILFALLQTGVVPLATVQQLARTMLDYLVLIIVPVCISLMQYLDIIKSDAWILIVATSLSTLLVLIVTGKVYAVLRAWQKSRHALTNRHKS</sequence>
<feature type="transmembrane region" description="Helical" evidence="6">
    <location>
        <begin position="85"/>
        <end position="109"/>
    </location>
</feature>
<keyword evidence="7" id="KW-0378">Hydrolase</keyword>
<dbReference type="Pfam" id="PF03788">
    <property type="entry name" value="LrgA"/>
    <property type="match status" value="1"/>
</dbReference>
<dbReference type="RefSeq" id="WP_078277172.1">
    <property type="nucleotide sequence ID" value="NZ_MUXU01000056.1"/>
</dbReference>
<gene>
    <name evidence="8" type="primary">yohJ</name>
    <name evidence="7" type="ORF">B0181_09005</name>
    <name evidence="8" type="ORF">NCTC10293_00298</name>
</gene>
<dbReference type="GO" id="GO:0016787">
    <property type="term" value="F:hydrolase activity"/>
    <property type="evidence" value="ECO:0007669"/>
    <property type="project" value="UniProtKB-KW"/>
</dbReference>
<evidence type="ECO:0000256" key="1">
    <source>
        <dbReference type="ARBA" id="ARBA00004651"/>
    </source>
</evidence>
<evidence type="ECO:0000313" key="10">
    <source>
        <dbReference type="Proteomes" id="UP000255279"/>
    </source>
</evidence>
<dbReference type="InterPro" id="IPR005538">
    <property type="entry name" value="LrgA/CidA"/>
</dbReference>
<feature type="transmembrane region" description="Helical" evidence="6">
    <location>
        <begin position="61"/>
        <end position="79"/>
    </location>
</feature>
<dbReference type="Proteomes" id="UP000190435">
    <property type="component" value="Unassembled WGS sequence"/>
</dbReference>
<keyword evidence="9" id="KW-1185">Reference proteome</keyword>
<dbReference type="OrthoDB" id="385012at2"/>